<keyword evidence="3" id="KW-0413">Isomerase</keyword>
<evidence type="ECO:0000313" key="3">
    <source>
        <dbReference type="EMBL" id="BDZ51333.1"/>
    </source>
</evidence>
<name>A0ABM8GSQ5_9MICO</name>
<accession>A0ABM8GSQ5</accession>
<sequence>MRLGTDALKYPGGASMTPIEIVESAAGEGLAGVFYRTMLTMSPTLDPGYLREVRAHVDEHGMYLESGLGKVNPYGLPETPEVRALGDGDTVLGFRRMMEAAAQIGISELWVSTANIKTYSGRFAYDRFRTDVTWSDQLVAIEKFLRLLSPIARDNGIHMNLETHEEITSFELVRLVEAVGPDTVGITFDTANVVQRAEHPTLSARRVAPYVRQMHLKDTALFTGDDGILYQMRPNGEGVVDLDAILPLLYEAHPDLHLSLELKQENDVLPVGANPSPRRLEVSLYDPEWLAGHPDLNVTELVAYLGLVRQYEKRAREEGLPSYDEYANTPFDYAAAVDYLRTSVANVRAAAARAGIVLDGVPAAAPVS</sequence>
<dbReference type="InterPro" id="IPR050312">
    <property type="entry name" value="IolE/XylAMocC-like"/>
</dbReference>
<keyword evidence="4" id="KW-1185">Reference proteome</keyword>
<feature type="domain" description="Xylose isomerase-like TIM barrel" evidence="2">
    <location>
        <begin position="29"/>
        <end position="266"/>
    </location>
</feature>
<evidence type="ECO:0000259" key="2">
    <source>
        <dbReference type="Pfam" id="PF01261"/>
    </source>
</evidence>
<dbReference type="EMBL" id="AP027732">
    <property type="protein sequence ID" value="BDZ51333.1"/>
    <property type="molecule type" value="Genomic_DNA"/>
</dbReference>
<dbReference type="Pfam" id="PF01261">
    <property type="entry name" value="AP_endonuc_2"/>
    <property type="match status" value="1"/>
</dbReference>
<keyword evidence="1" id="KW-0119">Carbohydrate metabolism</keyword>
<reference evidence="4" key="1">
    <citation type="journal article" date="2019" name="Int. J. Syst. Evol. Microbiol.">
        <title>The Global Catalogue of Microorganisms (GCM) 10K type strain sequencing project: providing services to taxonomists for standard genome sequencing and annotation.</title>
        <authorList>
            <consortium name="The Broad Institute Genomics Platform"/>
            <consortium name="The Broad Institute Genome Sequencing Center for Infectious Disease"/>
            <person name="Wu L."/>
            <person name="Ma J."/>
        </authorList>
    </citation>
    <scope>NUCLEOTIDE SEQUENCE [LARGE SCALE GENOMIC DNA]</scope>
    <source>
        <strain evidence="4">NBRC 108728</strain>
    </source>
</reference>
<dbReference type="Gene3D" id="3.20.20.150">
    <property type="entry name" value="Divalent-metal-dependent TIM barrel enzymes"/>
    <property type="match status" value="1"/>
</dbReference>
<dbReference type="Proteomes" id="UP001321486">
    <property type="component" value="Chromosome"/>
</dbReference>
<dbReference type="RefSeq" id="WP_286344114.1">
    <property type="nucleotide sequence ID" value="NZ_AP027732.1"/>
</dbReference>
<dbReference type="InterPro" id="IPR036237">
    <property type="entry name" value="Xyl_isomerase-like_sf"/>
</dbReference>
<dbReference type="GO" id="GO:0016853">
    <property type="term" value="F:isomerase activity"/>
    <property type="evidence" value="ECO:0007669"/>
    <property type="project" value="UniProtKB-KW"/>
</dbReference>
<dbReference type="PANTHER" id="PTHR12110">
    <property type="entry name" value="HYDROXYPYRUVATE ISOMERASE"/>
    <property type="match status" value="1"/>
</dbReference>
<protein>
    <submittedName>
        <fullName evidence="3">Sugar phosphate isomerase</fullName>
    </submittedName>
</protein>
<dbReference type="SUPFAM" id="SSF51658">
    <property type="entry name" value="Xylose isomerase-like"/>
    <property type="match status" value="1"/>
</dbReference>
<evidence type="ECO:0000313" key="4">
    <source>
        <dbReference type="Proteomes" id="UP001321486"/>
    </source>
</evidence>
<dbReference type="InterPro" id="IPR013022">
    <property type="entry name" value="Xyl_isomerase-like_TIM-brl"/>
</dbReference>
<organism evidence="3 4">
    <name type="scientific">Frondihabitans sucicola</name>
    <dbReference type="NCBI Taxonomy" id="1268041"/>
    <lineage>
        <taxon>Bacteria</taxon>
        <taxon>Bacillati</taxon>
        <taxon>Actinomycetota</taxon>
        <taxon>Actinomycetes</taxon>
        <taxon>Micrococcales</taxon>
        <taxon>Microbacteriaceae</taxon>
        <taxon>Frondihabitans</taxon>
    </lineage>
</organism>
<proteinExistence type="predicted"/>
<evidence type="ECO:0000256" key="1">
    <source>
        <dbReference type="ARBA" id="ARBA00023277"/>
    </source>
</evidence>
<gene>
    <name evidence="3" type="ORF">GCM10025867_35740</name>
</gene>
<dbReference type="PANTHER" id="PTHR12110:SF53">
    <property type="entry name" value="BLR5974 PROTEIN"/>
    <property type="match status" value="1"/>
</dbReference>